<comment type="caution">
    <text evidence="2">The sequence shown here is derived from an EMBL/GenBank/DDBJ whole genome shotgun (WGS) entry which is preliminary data.</text>
</comment>
<dbReference type="EMBL" id="ML996109">
    <property type="protein sequence ID" value="KAF2738494.1"/>
    <property type="molecule type" value="Genomic_DNA"/>
</dbReference>
<protein>
    <submittedName>
        <fullName evidence="2">Uncharacterized protein</fullName>
    </submittedName>
</protein>
<accession>A0A9P4V578</accession>
<evidence type="ECO:0000256" key="1">
    <source>
        <dbReference type="SAM" id="MobiDB-lite"/>
    </source>
</evidence>
<dbReference type="Proteomes" id="UP000799444">
    <property type="component" value="Unassembled WGS sequence"/>
</dbReference>
<feature type="region of interest" description="Disordered" evidence="1">
    <location>
        <begin position="1"/>
        <end position="49"/>
    </location>
</feature>
<name>A0A9P4V578_9PLEO</name>
<organism evidence="2 3">
    <name type="scientific">Polyplosphaeria fusca</name>
    <dbReference type="NCBI Taxonomy" id="682080"/>
    <lineage>
        <taxon>Eukaryota</taxon>
        <taxon>Fungi</taxon>
        <taxon>Dikarya</taxon>
        <taxon>Ascomycota</taxon>
        <taxon>Pezizomycotina</taxon>
        <taxon>Dothideomycetes</taxon>
        <taxon>Pleosporomycetidae</taxon>
        <taxon>Pleosporales</taxon>
        <taxon>Tetraplosphaeriaceae</taxon>
        <taxon>Polyplosphaeria</taxon>
    </lineage>
</organism>
<keyword evidence="3" id="KW-1185">Reference proteome</keyword>
<dbReference type="AlphaFoldDB" id="A0A9P4V578"/>
<evidence type="ECO:0000313" key="2">
    <source>
        <dbReference type="EMBL" id="KAF2738494.1"/>
    </source>
</evidence>
<proteinExistence type="predicted"/>
<evidence type="ECO:0000313" key="3">
    <source>
        <dbReference type="Proteomes" id="UP000799444"/>
    </source>
</evidence>
<sequence>MKRFKRGTRSLSRCRSTLHRRECQTGTKEGQSGRGRMQQWPSANTGTGRWHEMKCRSQHSQTRAHYPCKTRGYGVLVPASHGMFEHHMTGKRTGYAADFMHSNATEMQICVEFKIECLWSSIRGDVTQQLASLASVSACASSFDIIPHCRFETGITFHMNGRQRILLSPTDRPIACCD</sequence>
<reference evidence="2" key="1">
    <citation type="journal article" date="2020" name="Stud. Mycol.">
        <title>101 Dothideomycetes genomes: a test case for predicting lifestyles and emergence of pathogens.</title>
        <authorList>
            <person name="Haridas S."/>
            <person name="Albert R."/>
            <person name="Binder M."/>
            <person name="Bloem J."/>
            <person name="Labutti K."/>
            <person name="Salamov A."/>
            <person name="Andreopoulos B."/>
            <person name="Baker S."/>
            <person name="Barry K."/>
            <person name="Bills G."/>
            <person name="Bluhm B."/>
            <person name="Cannon C."/>
            <person name="Castanera R."/>
            <person name="Culley D."/>
            <person name="Daum C."/>
            <person name="Ezra D."/>
            <person name="Gonzalez J."/>
            <person name="Henrissat B."/>
            <person name="Kuo A."/>
            <person name="Liang C."/>
            <person name="Lipzen A."/>
            <person name="Lutzoni F."/>
            <person name="Magnuson J."/>
            <person name="Mondo S."/>
            <person name="Nolan M."/>
            <person name="Ohm R."/>
            <person name="Pangilinan J."/>
            <person name="Park H.-J."/>
            <person name="Ramirez L."/>
            <person name="Alfaro M."/>
            <person name="Sun H."/>
            <person name="Tritt A."/>
            <person name="Yoshinaga Y."/>
            <person name="Zwiers L.-H."/>
            <person name="Turgeon B."/>
            <person name="Goodwin S."/>
            <person name="Spatafora J."/>
            <person name="Crous P."/>
            <person name="Grigoriev I."/>
        </authorList>
    </citation>
    <scope>NUCLEOTIDE SEQUENCE</scope>
    <source>
        <strain evidence="2">CBS 125425</strain>
    </source>
</reference>
<gene>
    <name evidence="2" type="ORF">EJ04DRAFT_53612</name>
</gene>